<organism evidence="2 3">
    <name type="scientific">Sarcoptes scabiei</name>
    <name type="common">Itch mite</name>
    <name type="synonym">Acarus scabiei</name>
    <dbReference type="NCBI Taxonomy" id="52283"/>
    <lineage>
        <taxon>Eukaryota</taxon>
        <taxon>Metazoa</taxon>
        <taxon>Ecdysozoa</taxon>
        <taxon>Arthropoda</taxon>
        <taxon>Chelicerata</taxon>
        <taxon>Arachnida</taxon>
        <taxon>Acari</taxon>
        <taxon>Acariformes</taxon>
        <taxon>Sarcoptiformes</taxon>
        <taxon>Astigmata</taxon>
        <taxon>Psoroptidia</taxon>
        <taxon>Sarcoptoidea</taxon>
        <taxon>Sarcoptidae</taxon>
        <taxon>Sarcoptinae</taxon>
        <taxon>Sarcoptes</taxon>
    </lineage>
</organism>
<dbReference type="InterPro" id="IPR040815">
    <property type="entry name" value="Nas2_N"/>
</dbReference>
<dbReference type="Proteomes" id="UP000616769">
    <property type="component" value="Unassembled WGS sequence"/>
</dbReference>
<feature type="domain" description="Nas2 N-terminal" evidence="1">
    <location>
        <begin position="25"/>
        <end position="80"/>
    </location>
</feature>
<dbReference type="GO" id="GO:0005634">
    <property type="term" value="C:nucleus"/>
    <property type="evidence" value="ECO:0007669"/>
    <property type="project" value="TreeGrafter"/>
</dbReference>
<reference evidence="2 3" key="1">
    <citation type="journal article" date="2015" name="Parasit. Vectors">
        <title>Draft genome of the scabies mite.</title>
        <authorList>
            <person name="Rider S.D.Jr."/>
            <person name="Morgan M.S."/>
            <person name="Arlian L.G."/>
        </authorList>
    </citation>
    <scope>NUCLEOTIDE SEQUENCE [LARGE SCALE GENOMIC DNA]</scope>
    <source>
        <strain evidence="2">Arlian Lab</strain>
    </source>
</reference>
<dbReference type="GO" id="GO:0070682">
    <property type="term" value="P:proteasome regulatory particle assembly"/>
    <property type="evidence" value="ECO:0007669"/>
    <property type="project" value="InterPro"/>
</dbReference>
<evidence type="ECO:0000313" key="2">
    <source>
        <dbReference type="EMBL" id="KPM08852.1"/>
    </source>
</evidence>
<evidence type="ECO:0000259" key="1">
    <source>
        <dbReference type="Pfam" id="PF18265"/>
    </source>
</evidence>
<dbReference type="AlphaFoldDB" id="A0A132AD09"/>
<dbReference type="VEuPathDB" id="VectorBase:SSCA009999"/>
<dbReference type="Pfam" id="PF18265">
    <property type="entry name" value="Nas2_N"/>
    <property type="match status" value="1"/>
</dbReference>
<comment type="caution">
    <text evidence="2">The sequence shown here is derived from an EMBL/GenBank/DDBJ whole genome shotgun (WGS) entry which is preliminary data.</text>
</comment>
<proteinExistence type="predicted"/>
<accession>A0A132AD09</accession>
<dbReference type="Gene3D" id="6.10.140.1710">
    <property type="match status" value="1"/>
</dbReference>
<evidence type="ECO:0000313" key="3">
    <source>
        <dbReference type="Proteomes" id="UP000616769"/>
    </source>
</evidence>
<dbReference type="InterPro" id="IPR035269">
    <property type="entry name" value="PSMD9"/>
</dbReference>
<gene>
    <name evidence="2" type="ORF">QR98_0073770</name>
</gene>
<dbReference type="GO" id="GO:0005737">
    <property type="term" value="C:cytoplasm"/>
    <property type="evidence" value="ECO:0007669"/>
    <property type="project" value="TreeGrafter"/>
</dbReference>
<dbReference type="PANTHER" id="PTHR12651:SF1">
    <property type="entry name" value="26S PROTEASOME NON-ATPASE REGULATORY SUBUNIT 9"/>
    <property type="match status" value="1"/>
</dbReference>
<dbReference type="EMBL" id="JXLN01012783">
    <property type="protein sequence ID" value="KPM08852.1"/>
    <property type="molecule type" value="Genomic_DNA"/>
</dbReference>
<name>A0A132AD09_SARSC</name>
<dbReference type="PANTHER" id="PTHR12651">
    <property type="entry name" value="26S PROTEASOME NON-ATPASE REGULATORY SUBUNIT 9"/>
    <property type="match status" value="1"/>
</dbReference>
<protein>
    <recommendedName>
        <fullName evidence="1">Nas2 N-terminal domain-containing protein</fullName>
    </recommendedName>
</protein>
<sequence length="87" mass="10234">MPSTSNGISNGHHYDRKEARKEALELNNRRNELENEIKEYMSILDSQGIGMNEPLVDSEGYPRNDLDIYQIRFARNRIICKYLVYLL</sequence>